<name>A0AB34INS6_PRYPA</name>
<evidence type="ECO:0000313" key="2">
    <source>
        <dbReference type="Proteomes" id="UP001515480"/>
    </source>
</evidence>
<reference evidence="1 2" key="1">
    <citation type="journal article" date="2024" name="Science">
        <title>Giant polyketide synthase enzymes in the biosynthesis of giant marine polyether toxins.</title>
        <authorList>
            <person name="Fallon T.R."/>
            <person name="Shende V.V."/>
            <person name="Wierzbicki I.H."/>
            <person name="Pendleton A.L."/>
            <person name="Watervoot N.F."/>
            <person name="Auber R.P."/>
            <person name="Gonzalez D.J."/>
            <person name="Wisecaver J.H."/>
            <person name="Moore B.S."/>
        </authorList>
    </citation>
    <scope>NUCLEOTIDE SEQUENCE [LARGE SCALE GENOMIC DNA]</scope>
    <source>
        <strain evidence="1 2">12B1</strain>
    </source>
</reference>
<accession>A0AB34INS6</accession>
<comment type="caution">
    <text evidence="1">The sequence shown here is derived from an EMBL/GenBank/DDBJ whole genome shotgun (WGS) entry which is preliminary data.</text>
</comment>
<sequence length="289" mass="31546">MCFRHVSEQTIQWESARVQRPSGGWRCCLAASPFGRRRRWVSIRSVGSGRTRTDDSSDRSFKRNQEIGAFICCARHGAVISHARVLRASLSAKLGRKCVISGEEGCTIEPSQLCVVLLTKQFLSDPAALLEAYIALELAAPIVTIMIAGGGYDYETASNAYAQLPKYLNEIHLGGEGALAELLPEEVTVEQVGEKMYHHLTAIIATNWAPAASQHQLDAVVDQICARMPSKRKGLEKAVGPSTDLARALASSFAKLSTQRDTVRLSNAVTSKTALLDESKMEYPLTLEI</sequence>
<dbReference type="AlphaFoldDB" id="A0AB34INS6"/>
<keyword evidence="2" id="KW-1185">Reference proteome</keyword>
<protein>
    <submittedName>
        <fullName evidence="1">Uncharacterized protein</fullName>
    </submittedName>
</protein>
<gene>
    <name evidence="1" type="ORF">AB1Y20_011034</name>
</gene>
<evidence type="ECO:0000313" key="1">
    <source>
        <dbReference type="EMBL" id="KAL1502963.1"/>
    </source>
</evidence>
<organism evidence="1 2">
    <name type="scientific">Prymnesium parvum</name>
    <name type="common">Toxic golden alga</name>
    <dbReference type="NCBI Taxonomy" id="97485"/>
    <lineage>
        <taxon>Eukaryota</taxon>
        <taxon>Haptista</taxon>
        <taxon>Haptophyta</taxon>
        <taxon>Prymnesiophyceae</taxon>
        <taxon>Prymnesiales</taxon>
        <taxon>Prymnesiaceae</taxon>
        <taxon>Prymnesium</taxon>
    </lineage>
</organism>
<dbReference type="Proteomes" id="UP001515480">
    <property type="component" value="Unassembled WGS sequence"/>
</dbReference>
<dbReference type="EMBL" id="JBGBPQ010000022">
    <property type="protein sequence ID" value="KAL1502963.1"/>
    <property type="molecule type" value="Genomic_DNA"/>
</dbReference>
<proteinExistence type="predicted"/>